<reference evidence="1" key="1">
    <citation type="submission" date="2014-12" db="EMBL/GenBank/DDBJ databases">
        <title>Insight into the proteome of Arion vulgaris.</title>
        <authorList>
            <person name="Aradska J."/>
            <person name="Bulat T."/>
            <person name="Smidak R."/>
            <person name="Sarate P."/>
            <person name="Gangsoo J."/>
            <person name="Sialana F."/>
            <person name="Bilban M."/>
            <person name="Lubec G."/>
        </authorList>
    </citation>
    <scope>NUCLEOTIDE SEQUENCE</scope>
    <source>
        <tissue evidence="1">Skin</tissue>
    </source>
</reference>
<sequence>MKRCYENVGNDHFKMITTGQAVECVLNESEDELDLKCDYSGEDIKSELDNHLDNEE</sequence>
<gene>
    <name evidence="1" type="primary">ORF126876</name>
</gene>
<organism evidence="1">
    <name type="scientific">Arion vulgaris</name>
    <dbReference type="NCBI Taxonomy" id="1028688"/>
    <lineage>
        <taxon>Eukaryota</taxon>
        <taxon>Metazoa</taxon>
        <taxon>Spiralia</taxon>
        <taxon>Lophotrochozoa</taxon>
        <taxon>Mollusca</taxon>
        <taxon>Gastropoda</taxon>
        <taxon>Heterobranchia</taxon>
        <taxon>Euthyneura</taxon>
        <taxon>Panpulmonata</taxon>
        <taxon>Eupulmonata</taxon>
        <taxon>Stylommatophora</taxon>
        <taxon>Helicina</taxon>
        <taxon>Arionoidea</taxon>
        <taxon>Arionidae</taxon>
        <taxon>Arion</taxon>
    </lineage>
</organism>
<dbReference type="AlphaFoldDB" id="A0A0B7AKM8"/>
<dbReference type="EMBL" id="HACG01034734">
    <property type="protein sequence ID" value="CEK81599.1"/>
    <property type="molecule type" value="Transcribed_RNA"/>
</dbReference>
<protein>
    <submittedName>
        <fullName evidence="1">Uncharacterized protein</fullName>
    </submittedName>
</protein>
<proteinExistence type="predicted"/>
<evidence type="ECO:0000313" key="1">
    <source>
        <dbReference type="EMBL" id="CEK81599.1"/>
    </source>
</evidence>
<name>A0A0B7AKM8_9EUPU</name>
<accession>A0A0B7AKM8</accession>